<dbReference type="STRING" id="551990.SAMN05192550_1607"/>
<sequence length="145" mass="16740">MTSFSKHLTFRWADLDPNFHVRHSVYYDCAAQHRMEILDSLGLNLKVFQKQHFGPVLFREECVFRKEITQGDSVYIHTTVAKMRADASRWSIAHEFRTEDNLLCATLTVDGAWMDTKLRKLIDPVPEIAVNALLSIPKSEDFIVS</sequence>
<dbReference type="InterPro" id="IPR050563">
    <property type="entry name" value="4-hydroxybenzoyl-CoA_TE"/>
</dbReference>
<evidence type="ECO:0000313" key="1">
    <source>
        <dbReference type="EMBL" id="GEL09395.1"/>
    </source>
</evidence>
<evidence type="ECO:0000313" key="6">
    <source>
        <dbReference type="Proteomes" id="UP000321579"/>
    </source>
</evidence>
<name>A0A1B9DY70_9FLAO</name>
<dbReference type="PANTHER" id="PTHR31793:SF24">
    <property type="entry name" value="LONG-CHAIN ACYL-COA THIOESTERASE FADM"/>
    <property type="match status" value="1"/>
</dbReference>
<evidence type="ECO:0000313" key="2">
    <source>
        <dbReference type="EMBL" id="OCB74628.1"/>
    </source>
</evidence>
<dbReference type="EMBL" id="LVEO01000002">
    <property type="protein sequence ID" value="OCB74628.1"/>
    <property type="molecule type" value="Genomic_DNA"/>
</dbReference>
<keyword evidence="3" id="KW-0378">Hydrolase</keyword>
<evidence type="ECO:0000313" key="5">
    <source>
        <dbReference type="Proteomes" id="UP000182367"/>
    </source>
</evidence>
<dbReference type="OrthoDB" id="760345at2"/>
<reference evidence="1 6" key="4">
    <citation type="submission" date="2019-07" db="EMBL/GenBank/DDBJ databases">
        <title>Whole genome shotgun sequence of Flavobacterium glycines NBRC 105008.</title>
        <authorList>
            <person name="Hosoyama A."/>
            <person name="Uohara A."/>
            <person name="Ohji S."/>
            <person name="Ichikawa N."/>
        </authorList>
    </citation>
    <scope>NUCLEOTIDE SEQUENCE [LARGE SCALE GENOMIC DNA]</scope>
    <source>
        <strain evidence="1 6">NBRC 105008</strain>
    </source>
</reference>
<accession>A0A1B9DY70</accession>
<gene>
    <name evidence="2" type="ORF">FBGL_01280</name>
    <name evidence="1" type="ORF">FGL01_01340</name>
    <name evidence="3" type="ORF">SAMN05192550_1607</name>
</gene>
<reference evidence="3 5" key="3">
    <citation type="submission" date="2016-10" db="EMBL/GenBank/DDBJ databases">
        <authorList>
            <person name="Varghese N."/>
            <person name="Submissions S."/>
        </authorList>
    </citation>
    <scope>NUCLEOTIDE SEQUENCE [LARGE SCALE GENOMIC DNA]</scope>
    <source>
        <strain evidence="3 5">Gm-149</strain>
    </source>
</reference>
<reference evidence="2" key="2">
    <citation type="submission" date="2016-03" db="EMBL/GenBank/DDBJ databases">
        <authorList>
            <person name="Ploux O."/>
        </authorList>
    </citation>
    <scope>NUCLEOTIDE SEQUENCE</scope>
    <source>
        <strain evidence="2">NBRC 105008</strain>
    </source>
</reference>
<dbReference type="InterPro" id="IPR029069">
    <property type="entry name" value="HotDog_dom_sf"/>
</dbReference>
<protein>
    <submittedName>
        <fullName evidence="3">Acyl-CoA thioester hydrolase</fullName>
    </submittedName>
    <submittedName>
        <fullName evidence="2">Thioesterase</fullName>
    </submittedName>
</protein>
<proteinExistence type="predicted"/>
<dbReference type="Proteomes" id="UP000182367">
    <property type="component" value="Unassembled WGS sequence"/>
</dbReference>
<evidence type="ECO:0000313" key="4">
    <source>
        <dbReference type="Proteomes" id="UP000093226"/>
    </source>
</evidence>
<dbReference type="SUPFAM" id="SSF54637">
    <property type="entry name" value="Thioesterase/thiol ester dehydrase-isomerase"/>
    <property type="match status" value="1"/>
</dbReference>
<dbReference type="Proteomes" id="UP000321579">
    <property type="component" value="Unassembled WGS sequence"/>
</dbReference>
<dbReference type="GO" id="GO:0047617">
    <property type="term" value="F:fatty acyl-CoA hydrolase activity"/>
    <property type="evidence" value="ECO:0007669"/>
    <property type="project" value="TreeGrafter"/>
</dbReference>
<dbReference type="EMBL" id="FNEO01000001">
    <property type="protein sequence ID" value="SDJ08338.1"/>
    <property type="molecule type" value="Genomic_DNA"/>
</dbReference>
<dbReference type="RefSeq" id="WP_066324092.1">
    <property type="nucleotide sequence ID" value="NZ_BJVF01000001.1"/>
</dbReference>
<keyword evidence="5" id="KW-1185">Reference proteome</keyword>
<dbReference type="Proteomes" id="UP000093226">
    <property type="component" value="Unassembled WGS sequence"/>
</dbReference>
<reference evidence="4" key="1">
    <citation type="submission" date="2016-03" db="EMBL/GenBank/DDBJ databases">
        <title>Draft genome sequence of Paenibacillus glacialis DSM 22343.</title>
        <authorList>
            <person name="Shin S.-K."/>
            <person name="Yi H."/>
        </authorList>
    </citation>
    <scope>NUCLEOTIDE SEQUENCE [LARGE SCALE GENOMIC DNA]</scope>
    <source>
        <strain evidence="4">NBRC 105008</strain>
    </source>
</reference>
<dbReference type="PANTHER" id="PTHR31793">
    <property type="entry name" value="4-HYDROXYBENZOYL-COA THIOESTERASE FAMILY MEMBER"/>
    <property type="match status" value="1"/>
</dbReference>
<dbReference type="CDD" id="cd00586">
    <property type="entry name" value="4HBT"/>
    <property type="match status" value="1"/>
</dbReference>
<dbReference type="AlphaFoldDB" id="A0A1B9DY70"/>
<dbReference type="Pfam" id="PF13279">
    <property type="entry name" value="4HBT_2"/>
    <property type="match status" value="1"/>
</dbReference>
<comment type="caution">
    <text evidence="2">The sequence shown here is derived from an EMBL/GenBank/DDBJ whole genome shotgun (WGS) entry which is preliminary data.</text>
</comment>
<organism evidence="2 4">
    <name type="scientific">Flavobacterium glycines</name>
    <dbReference type="NCBI Taxonomy" id="551990"/>
    <lineage>
        <taxon>Bacteria</taxon>
        <taxon>Pseudomonadati</taxon>
        <taxon>Bacteroidota</taxon>
        <taxon>Flavobacteriia</taxon>
        <taxon>Flavobacteriales</taxon>
        <taxon>Flavobacteriaceae</taxon>
        <taxon>Flavobacterium</taxon>
    </lineage>
</organism>
<evidence type="ECO:0000313" key="3">
    <source>
        <dbReference type="EMBL" id="SDJ08338.1"/>
    </source>
</evidence>
<dbReference type="EMBL" id="BJVF01000001">
    <property type="protein sequence ID" value="GEL09395.1"/>
    <property type="molecule type" value="Genomic_DNA"/>
</dbReference>
<dbReference type="Gene3D" id="3.10.129.10">
    <property type="entry name" value="Hotdog Thioesterase"/>
    <property type="match status" value="1"/>
</dbReference>